<protein>
    <submittedName>
        <fullName evidence="10">Exodeoxyribonuclease III</fullName>
        <ecNumber evidence="10">3.1.11.2</ecNumber>
    </submittedName>
</protein>
<dbReference type="InterPro" id="IPR020847">
    <property type="entry name" value="AP_endonuclease_F1_BS"/>
</dbReference>
<keyword evidence="11" id="KW-1185">Reference proteome</keyword>
<keyword evidence="6" id="KW-0464">Manganese</keyword>
<feature type="binding site" evidence="6">
    <location>
        <position position="34"/>
    </location>
    <ligand>
        <name>Mg(2+)</name>
        <dbReference type="ChEBI" id="CHEBI:18420"/>
        <label>1</label>
    </ligand>
</feature>
<evidence type="ECO:0000256" key="8">
    <source>
        <dbReference type="SAM" id="MobiDB-lite"/>
    </source>
</evidence>
<dbReference type="GO" id="GO:0006281">
    <property type="term" value="P:DNA repair"/>
    <property type="evidence" value="ECO:0007669"/>
    <property type="project" value="InterPro"/>
</dbReference>
<feature type="binding site" evidence="6">
    <location>
        <position position="258"/>
    </location>
    <ligand>
        <name>Mg(2+)</name>
        <dbReference type="ChEBI" id="CHEBI:18420"/>
        <label>1</label>
    </ligand>
</feature>
<feature type="binding site" evidence="6">
    <location>
        <position position="159"/>
    </location>
    <ligand>
        <name>Mg(2+)</name>
        <dbReference type="ChEBI" id="CHEBI:18420"/>
        <label>1</label>
    </ligand>
</feature>
<feature type="site" description="Interaction with DNA substrate" evidence="7">
    <location>
        <position position="258"/>
    </location>
</feature>
<dbReference type="GO" id="GO:0008311">
    <property type="term" value="F:double-stranded DNA 3'-5' DNA exonuclease activity"/>
    <property type="evidence" value="ECO:0007669"/>
    <property type="project" value="UniProtKB-EC"/>
</dbReference>
<feature type="active site" description="Proton acceptor" evidence="5">
    <location>
        <position position="258"/>
    </location>
</feature>
<feature type="active site" description="Proton donor/acceptor" evidence="5">
    <location>
        <position position="157"/>
    </location>
</feature>
<evidence type="ECO:0000256" key="6">
    <source>
        <dbReference type="PIRSR" id="PIRSR604808-2"/>
    </source>
</evidence>
<feature type="binding site" evidence="6">
    <location>
        <position position="157"/>
    </location>
    <ligand>
        <name>Mg(2+)</name>
        <dbReference type="ChEBI" id="CHEBI:18420"/>
        <label>1</label>
    </ligand>
</feature>
<dbReference type="InterPro" id="IPR004808">
    <property type="entry name" value="AP_endonuc_1"/>
</dbReference>
<dbReference type="PANTHER" id="PTHR43250:SF2">
    <property type="entry name" value="EXODEOXYRIBONUCLEASE III"/>
    <property type="match status" value="1"/>
</dbReference>
<name>A0A3G8JUP5_9ACTN</name>
<dbReference type="InterPro" id="IPR005135">
    <property type="entry name" value="Endo/exonuclease/phosphatase"/>
</dbReference>
<evidence type="ECO:0000256" key="4">
    <source>
        <dbReference type="ARBA" id="ARBA00022842"/>
    </source>
</evidence>
<evidence type="ECO:0000256" key="7">
    <source>
        <dbReference type="PIRSR" id="PIRSR604808-3"/>
    </source>
</evidence>
<dbReference type="InterPro" id="IPR037493">
    <property type="entry name" value="ExoIII-like"/>
</dbReference>
<evidence type="ECO:0000256" key="2">
    <source>
        <dbReference type="ARBA" id="ARBA00022723"/>
    </source>
</evidence>
<evidence type="ECO:0000256" key="5">
    <source>
        <dbReference type="PIRSR" id="PIRSR604808-1"/>
    </source>
</evidence>
<evidence type="ECO:0000259" key="9">
    <source>
        <dbReference type="Pfam" id="PF03372"/>
    </source>
</evidence>
<keyword evidence="2 6" id="KW-0479">Metal-binding</keyword>
<feature type="site" description="Transition state stabilizer" evidence="7">
    <location>
        <position position="159"/>
    </location>
</feature>
<evidence type="ECO:0000256" key="1">
    <source>
        <dbReference type="ARBA" id="ARBA00007092"/>
    </source>
</evidence>
<dbReference type="NCBIfam" id="TIGR00195">
    <property type="entry name" value="exoDNase_III"/>
    <property type="match status" value="1"/>
</dbReference>
<organism evidence="10 11">
    <name type="scientific">Gordonia insulae</name>
    <dbReference type="NCBI Taxonomy" id="2420509"/>
    <lineage>
        <taxon>Bacteria</taxon>
        <taxon>Bacillati</taxon>
        <taxon>Actinomycetota</taxon>
        <taxon>Actinomycetes</taxon>
        <taxon>Mycobacteriales</taxon>
        <taxon>Gordoniaceae</taxon>
        <taxon>Gordonia</taxon>
    </lineage>
</organism>
<comment type="cofactor">
    <cofactor evidence="6">
        <name>Mg(2+)</name>
        <dbReference type="ChEBI" id="CHEBI:18420"/>
    </cofactor>
    <cofactor evidence="6">
        <name>Mn(2+)</name>
        <dbReference type="ChEBI" id="CHEBI:29035"/>
    </cofactor>
    <text evidence="6">Probably binds two magnesium or manganese ions per subunit.</text>
</comment>
<reference evidence="10 11" key="1">
    <citation type="submission" date="2018-11" db="EMBL/GenBank/DDBJ databases">
        <title>Gordonia insulae sp. nov., isolated from an island soil.</title>
        <authorList>
            <person name="Kim Y.S."/>
            <person name="Kim S.B."/>
        </authorList>
    </citation>
    <scope>NUCLEOTIDE SEQUENCE [LARGE SCALE GENOMIC DNA]</scope>
    <source>
        <strain evidence="10 11">MMS17-SY073</strain>
    </source>
</reference>
<comment type="similarity">
    <text evidence="1">Belongs to the DNA repair enzymes AP/ExoA family.</text>
</comment>
<proteinExistence type="inferred from homology"/>
<dbReference type="Pfam" id="PF03372">
    <property type="entry name" value="Exo_endo_phos"/>
    <property type="match status" value="1"/>
</dbReference>
<accession>A0A3G8JUP5</accession>
<dbReference type="RefSeq" id="WP_124710512.1">
    <property type="nucleotide sequence ID" value="NZ_CP033972.1"/>
</dbReference>
<dbReference type="EMBL" id="CP033972">
    <property type="protein sequence ID" value="AZG48279.1"/>
    <property type="molecule type" value="Genomic_DNA"/>
</dbReference>
<evidence type="ECO:0000313" key="10">
    <source>
        <dbReference type="EMBL" id="AZG48279.1"/>
    </source>
</evidence>
<dbReference type="AlphaFoldDB" id="A0A3G8JUP5"/>
<sequence>MRVATWNVNSVKQRIPRLLPWLDQRRPDVVCLQETKLSDEAFHEALGADLADRGYETAHVGQGQWNGVALLSRVGLDDVRAGFDAVPGYPESAAPPEARAVSALCGGVRIFSLYVPNGRVPDSDHYHYKLEWLARLRDSVGNASGDDAAANTMLCGDMNIAPADADVFDPAAYEGHTHVTAPERDALAALEDLGLRDVVRERWPDDRVFSYWDYRAGMFHKDLGMRIDLILAGHPIADRVAAAWIDRQARKGSKPSDHAPVIVDLDDAPDGDVGPVVPPPSNPAKRGATKVVLPQSTE</sequence>
<keyword evidence="4 6" id="KW-0460">Magnesium</keyword>
<dbReference type="GO" id="GO:0046872">
    <property type="term" value="F:metal ion binding"/>
    <property type="evidence" value="ECO:0007669"/>
    <property type="project" value="UniProtKB-KW"/>
</dbReference>
<dbReference type="GO" id="GO:0003677">
    <property type="term" value="F:DNA binding"/>
    <property type="evidence" value="ECO:0007669"/>
    <property type="project" value="InterPro"/>
</dbReference>
<dbReference type="NCBIfam" id="TIGR00633">
    <property type="entry name" value="xth"/>
    <property type="match status" value="1"/>
</dbReference>
<dbReference type="GO" id="GO:0004519">
    <property type="term" value="F:endonuclease activity"/>
    <property type="evidence" value="ECO:0007669"/>
    <property type="project" value="InterPro"/>
</dbReference>
<dbReference type="PROSITE" id="PS00726">
    <property type="entry name" value="AP_NUCLEASE_F1_1"/>
    <property type="match status" value="1"/>
</dbReference>
<dbReference type="KEGG" id="gom:D7316_04896"/>
<feature type="region of interest" description="Disordered" evidence="8">
    <location>
        <begin position="249"/>
        <end position="298"/>
    </location>
</feature>
<feature type="domain" description="Endonuclease/exonuclease/phosphatase" evidence="9">
    <location>
        <begin position="4"/>
        <end position="258"/>
    </location>
</feature>
<dbReference type="Proteomes" id="UP000271469">
    <property type="component" value="Chromosome"/>
</dbReference>
<dbReference type="InterPro" id="IPR036691">
    <property type="entry name" value="Endo/exonu/phosph_ase_sf"/>
</dbReference>
<dbReference type="CDD" id="cd09086">
    <property type="entry name" value="ExoIII-like_AP-endo"/>
    <property type="match status" value="1"/>
</dbReference>
<evidence type="ECO:0000313" key="11">
    <source>
        <dbReference type="Proteomes" id="UP000271469"/>
    </source>
</evidence>
<gene>
    <name evidence="10" type="primary">xthA_2</name>
    <name evidence="10" type="ORF">D7316_04896</name>
</gene>
<feature type="binding site" evidence="6">
    <location>
        <position position="257"/>
    </location>
    <ligand>
        <name>Mg(2+)</name>
        <dbReference type="ChEBI" id="CHEBI:18420"/>
        <label>1</label>
    </ligand>
</feature>
<feature type="site" description="Important for catalytic activity" evidence="7">
    <location>
        <position position="228"/>
    </location>
</feature>
<dbReference type="Gene3D" id="3.60.10.10">
    <property type="entry name" value="Endonuclease/exonuclease/phosphatase"/>
    <property type="match status" value="1"/>
</dbReference>
<feature type="active site" evidence="5">
    <location>
        <position position="114"/>
    </location>
</feature>
<dbReference type="PROSITE" id="PS51435">
    <property type="entry name" value="AP_NUCLEASE_F1_4"/>
    <property type="match status" value="1"/>
</dbReference>
<feature type="binding site" evidence="6">
    <location>
        <position position="7"/>
    </location>
    <ligand>
        <name>Mg(2+)</name>
        <dbReference type="ChEBI" id="CHEBI:18420"/>
        <label>1</label>
    </ligand>
</feature>
<evidence type="ECO:0000256" key="3">
    <source>
        <dbReference type="ARBA" id="ARBA00022801"/>
    </source>
</evidence>
<dbReference type="OrthoDB" id="9803914at2"/>
<dbReference type="EC" id="3.1.11.2" evidence="10"/>
<dbReference type="SUPFAM" id="SSF56219">
    <property type="entry name" value="DNase I-like"/>
    <property type="match status" value="1"/>
</dbReference>
<keyword evidence="3 10" id="KW-0378">Hydrolase</keyword>
<dbReference type="PANTHER" id="PTHR43250">
    <property type="entry name" value="EXODEOXYRIBONUCLEASE III"/>
    <property type="match status" value="1"/>
</dbReference>